<feature type="transmembrane region" description="Helical" evidence="1">
    <location>
        <begin position="57"/>
        <end position="78"/>
    </location>
</feature>
<name>A0ABN3IZG7_9ACTN</name>
<accession>A0ABN3IZG7</accession>
<proteinExistence type="predicted"/>
<keyword evidence="1" id="KW-0472">Membrane</keyword>
<dbReference type="Proteomes" id="UP001500058">
    <property type="component" value="Unassembled WGS sequence"/>
</dbReference>
<keyword evidence="3" id="KW-1185">Reference proteome</keyword>
<keyword evidence="1" id="KW-1133">Transmembrane helix</keyword>
<evidence type="ECO:0000256" key="1">
    <source>
        <dbReference type="SAM" id="Phobius"/>
    </source>
</evidence>
<keyword evidence="1" id="KW-0812">Transmembrane</keyword>
<reference evidence="2 3" key="1">
    <citation type="journal article" date="2019" name="Int. J. Syst. Evol. Microbiol.">
        <title>The Global Catalogue of Microorganisms (GCM) 10K type strain sequencing project: providing services to taxonomists for standard genome sequencing and annotation.</title>
        <authorList>
            <consortium name="The Broad Institute Genomics Platform"/>
            <consortium name="The Broad Institute Genome Sequencing Center for Infectious Disease"/>
            <person name="Wu L."/>
            <person name="Ma J."/>
        </authorList>
    </citation>
    <scope>NUCLEOTIDE SEQUENCE [LARGE SCALE GENOMIC DNA]</scope>
    <source>
        <strain evidence="2 3">JCM 6921</strain>
    </source>
</reference>
<evidence type="ECO:0000313" key="2">
    <source>
        <dbReference type="EMBL" id="GAA2418293.1"/>
    </source>
</evidence>
<comment type="caution">
    <text evidence="2">The sequence shown here is derived from an EMBL/GenBank/DDBJ whole genome shotgun (WGS) entry which is preliminary data.</text>
</comment>
<evidence type="ECO:0000313" key="3">
    <source>
        <dbReference type="Proteomes" id="UP001500058"/>
    </source>
</evidence>
<dbReference type="EMBL" id="BAAATJ010000043">
    <property type="protein sequence ID" value="GAA2418293.1"/>
    <property type="molecule type" value="Genomic_DNA"/>
</dbReference>
<evidence type="ECO:0008006" key="4">
    <source>
        <dbReference type="Google" id="ProtNLM"/>
    </source>
</evidence>
<sequence>MRRPWRYGGTAGREAGPDGPRRRVVLLWTDLVAAFTAYVTGLLAAGLALGGDRARDVAVGNLAGAGLAVAAVAVLVLLRRRRGP</sequence>
<feature type="transmembrane region" description="Helical" evidence="1">
    <location>
        <begin position="31"/>
        <end position="51"/>
    </location>
</feature>
<dbReference type="RefSeq" id="WP_344633934.1">
    <property type="nucleotide sequence ID" value="NZ_BAAATJ010000043.1"/>
</dbReference>
<organism evidence="2 3">
    <name type="scientific">Streptomyces glaucosporus</name>
    <dbReference type="NCBI Taxonomy" id="284044"/>
    <lineage>
        <taxon>Bacteria</taxon>
        <taxon>Bacillati</taxon>
        <taxon>Actinomycetota</taxon>
        <taxon>Actinomycetes</taxon>
        <taxon>Kitasatosporales</taxon>
        <taxon>Streptomycetaceae</taxon>
        <taxon>Streptomyces</taxon>
    </lineage>
</organism>
<gene>
    <name evidence="2" type="ORF">GCM10010420_55960</name>
</gene>
<protein>
    <recommendedName>
        <fullName evidence="4">Secreted protein</fullName>
    </recommendedName>
</protein>